<dbReference type="InterPro" id="IPR044861">
    <property type="entry name" value="IPNS-like_FE2OG_OXY"/>
</dbReference>
<evidence type="ECO:0000256" key="6">
    <source>
        <dbReference type="ARBA" id="ARBA00022666"/>
    </source>
</evidence>
<dbReference type="GO" id="GO:0046872">
    <property type="term" value="F:metal ion binding"/>
    <property type="evidence" value="ECO:0007669"/>
    <property type="project" value="UniProtKB-KW"/>
</dbReference>
<name>A0A512NR08_9HYPH</name>
<dbReference type="EC" id="1.14.20.7" evidence="3"/>
<evidence type="ECO:0000313" key="14">
    <source>
        <dbReference type="Proteomes" id="UP000321058"/>
    </source>
</evidence>
<reference evidence="13 14" key="1">
    <citation type="submission" date="2019-07" db="EMBL/GenBank/DDBJ databases">
        <title>Whole genome shotgun sequence of Reyranella soli NBRC 108950.</title>
        <authorList>
            <person name="Hosoyama A."/>
            <person name="Uohara A."/>
            <person name="Ohji S."/>
            <person name="Ichikawa N."/>
        </authorList>
    </citation>
    <scope>NUCLEOTIDE SEQUENCE [LARGE SCALE GENOMIC DNA]</scope>
    <source>
        <strain evidence="13 14">NBRC 108950</strain>
    </source>
</reference>
<dbReference type="InterPro" id="IPR050231">
    <property type="entry name" value="Iron_ascorbate_oxido_reductase"/>
</dbReference>
<dbReference type="PROSITE" id="PS51471">
    <property type="entry name" value="FE2OG_OXY"/>
    <property type="match status" value="1"/>
</dbReference>
<evidence type="ECO:0000256" key="2">
    <source>
        <dbReference type="ARBA" id="ARBA00004767"/>
    </source>
</evidence>
<comment type="caution">
    <text evidence="13">The sequence shown here is derived from an EMBL/GenBank/DDBJ whole genome shotgun (WGS) entry which is preliminary data.</text>
</comment>
<dbReference type="InterPro" id="IPR026992">
    <property type="entry name" value="DIOX_N"/>
</dbReference>
<comment type="pathway">
    <text evidence="2">Alkene biosynthesis; ethylene biosynthesis via 2-oxoglutarate.</text>
</comment>
<dbReference type="GO" id="GO:0102276">
    <property type="term" value="F:2-oxoglutarate oxygenase/decarboxylase (ethylene-forming) activity"/>
    <property type="evidence" value="ECO:0007669"/>
    <property type="project" value="UniProtKB-EC"/>
</dbReference>
<organism evidence="13 14">
    <name type="scientific">Reyranella soli</name>
    <dbReference type="NCBI Taxonomy" id="1230389"/>
    <lineage>
        <taxon>Bacteria</taxon>
        <taxon>Pseudomonadati</taxon>
        <taxon>Pseudomonadota</taxon>
        <taxon>Alphaproteobacteria</taxon>
        <taxon>Hyphomicrobiales</taxon>
        <taxon>Reyranellaceae</taxon>
        <taxon>Reyranella</taxon>
    </lineage>
</organism>
<sequence>MQTDVQTPAAAMPAPKLGRWANANELPVIDFTPLSGSNEEAIERVAREVHDACRDIGFLSIVNHPVPPAKIREIFRQSQRFFALPLEAKMKAYMGNSNLFRGYLPMDEPGQKKAYRGKAIDGFQPHLDPTRMRARKPHKNEAYQISLELPDDDPDVKAGKPLHGSNLWPEGLPGFREAMLDYHSTMTEFAALLASVFARGLSLPSDYFAQFYKKPLIQVRLLHYLPQDTQAALEGGDSRAHQDAGGFTMLQQDDVGGLEIKSKSGEWLIVPPVENSFVVNIGDSMRMWTNNRFASTLHRVVNHYGRERYSVGVFANPDYDTLIRPLPTCVDAEHPPTFDKMLSGEALLFLYSRVWPSKGDPDKVSEY</sequence>
<dbReference type="Gene3D" id="2.60.120.330">
    <property type="entry name" value="B-lactam Antibiotic, Isopenicillin N Synthase, Chain"/>
    <property type="match status" value="1"/>
</dbReference>
<comment type="catalytic activity">
    <reaction evidence="9">
        <text>2-oxoglutarate + O2 + 2 H(+) = ethene + 3 CO2 + H2O</text>
        <dbReference type="Rhea" id="RHEA:31523"/>
        <dbReference type="ChEBI" id="CHEBI:15377"/>
        <dbReference type="ChEBI" id="CHEBI:15378"/>
        <dbReference type="ChEBI" id="CHEBI:15379"/>
        <dbReference type="ChEBI" id="CHEBI:16526"/>
        <dbReference type="ChEBI" id="CHEBI:16810"/>
        <dbReference type="ChEBI" id="CHEBI:18153"/>
        <dbReference type="EC" id="1.13.12.19"/>
    </reaction>
</comment>
<dbReference type="Pfam" id="PF03171">
    <property type="entry name" value="2OG-FeII_Oxy"/>
    <property type="match status" value="1"/>
</dbReference>
<proteinExistence type="inferred from homology"/>
<dbReference type="RefSeq" id="WP_147156688.1">
    <property type="nucleotide sequence ID" value="NZ_BKAJ01000219.1"/>
</dbReference>
<dbReference type="InterPro" id="IPR027443">
    <property type="entry name" value="IPNS-like_sf"/>
</dbReference>
<keyword evidence="14" id="KW-1185">Reference proteome</keyword>
<keyword evidence="11" id="KW-0560">Oxidoreductase</keyword>
<evidence type="ECO:0000256" key="5">
    <source>
        <dbReference type="ARBA" id="ARBA00019045"/>
    </source>
</evidence>
<comment type="catalytic activity">
    <reaction evidence="10">
        <text>L-arginine + 2-oxoglutarate + O2 = guanidine + L-glutamate 5-semialdehyde + succinate + CO2</text>
        <dbReference type="Rhea" id="RHEA:31535"/>
        <dbReference type="ChEBI" id="CHEBI:15379"/>
        <dbReference type="ChEBI" id="CHEBI:16526"/>
        <dbReference type="ChEBI" id="CHEBI:16810"/>
        <dbReference type="ChEBI" id="CHEBI:30031"/>
        <dbReference type="ChEBI" id="CHEBI:30087"/>
        <dbReference type="ChEBI" id="CHEBI:32682"/>
        <dbReference type="ChEBI" id="CHEBI:58066"/>
        <dbReference type="EC" id="1.14.20.7"/>
    </reaction>
</comment>
<evidence type="ECO:0000313" key="13">
    <source>
        <dbReference type="EMBL" id="GEP61386.1"/>
    </source>
</evidence>
<dbReference type="GO" id="GO:0009693">
    <property type="term" value="P:ethylene biosynthetic process"/>
    <property type="evidence" value="ECO:0007669"/>
    <property type="project" value="UniProtKB-KW"/>
</dbReference>
<protein>
    <recommendedName>
        <fullName evidence="5">2-oxoglutarate-dependent ethylene/succinate-forming enzyme</fullName>
        <ecNumber evidence="4">1.13.12.19</ecNumber>
        <ecNumber evidence="3">1.14.20.7</ecNumber>
    </recommendedName>
    <alternativeName>
        <fullName evidence="7">2-oxoglutarate dioxygenase (ethylene-forming)</fullName>
    </alternativeName>
    <alternativeName>
        <fullName evidence="8">2-oxoglutarate/L-arginine monooxygenase/decarboxylase (succinate-forming)</fullName>
    </alternativeName>
</protein>
<dbReference type="PRINTS" id="PR00682">
    <property type="entry name" value="IPNSYNTHASE"/>
</dbReference>
<comment type="cofactor">
    <cofactor evidence="1">
        <name>Fe(2+)</name>
        <dbReference type="ChEBI" id="CHEBI:29033"/>
    </cofactor>
</comment>
<dbReference type="SUPFAM" id="SSF51197">
    <property type="entry name" value="Clavaminate synthase-like"/>
    <property type="match status" value="1"/>
</dbReference>
<feature type="domain" description="Fe2OG dioxygenase" evidence="12">
    <location>
        <begin position="215"/>
        <end position="317"/>
    </location>
</feature>
<evidence type="ECO:0000256" key="10">
    <source>
        <dbReference type="ARBA" id="ARBA00049359"/>
    </source>
</evidence>
<dbReference type="AlphaFoldDB" id="A0A512NR08"/>
<comment type="similarity">
    <text evidence="11">Belongs to the iron/ascorbate-dependent oxidoreductase family.</text>
</comment>
<evidence type="ECO:0000256" key="4">
    <source>
        <dbReference type="ARBA" id="ARBA00012531"/>
    </source>
</evidence>
<accession>A0A512NR08</accession>
<dbReference type="EC" id="1.13.12.19" evidence="4"/>
<evidence type="ECO:0000256" key="9">
    <source>
        <dbReference type="ARBA" id="ARBA00047725"/>
    </source>
</evidence>
<keyword evidence="11" id="KW-0479">Metal-binding</keyword>
<gene>
    <name evidence="13" type="ORF">RSO01_85520</name>
</gene>
<dbReference type="InterPro" id="IPR005123">
    <property type="entry name" value="Oxoglu/Fe-dep_dioxygenase_dom"/>
</dbReference>
<dbReference type="EMBL" id="BKAJ01000219">
    <property type="protein sequence ID" value="GEP61386.1"/>
    <property type="molecule type" value="Genomic_DNA"/>
</dbReference>
<evidence type="ECO:0000259" key="12">
    <source>
        <dbReference type="PROSITE" id="PS51471"/>
    </source>
</evidence>
<evidence type="ECO:0000256" key="7">
    <source>
        <dbReference type="ARBA" id="ARBA00031011"/>
    </source>
</evidence>
<evidence type="ECO:0000256" key="3">
    <source>
        <dbReference type="ARBA" id="ARBA00012293"/>
    </source>
</evidence>
<evidence type="ECO:0000256" key="11">
    <source>
        <dbReference type="RuleBase" id="RU003682"/>
    </source>
</evidence>
<keyword evidence="6" id="KW-0266">Ethylene biosynthesis</keyword>
<evidence type="ECO:0000256" key="1">
    <source>
        <dbReference type="ARBA" id="ARBA00001954"/>
    </source>
</evidence>
<dbReference type="Pfam" id="PF14226">
    <property type="entry name" value="DIOX_N"/>
    <property type="match status" value="1"/>
</dbReference>
<dbReference type="OrthoDB" id="21825at2"/>
<dbReference type="PANTHER" id="PTHR47990">
    <property type="entry name" value="2-OXOGLUTARATE (2OG) AND FE(II)-DEPENDENT OXYGENASE SUPERFAMILY PROTEIN-RELATED"/>
    <property type="match status" value="1"/>
</dbReference>
<evidence type="ECO:0000256" key="8">
    <source>
        <dbReference type="ARBA" id="ARBA00031282"/>
    </source>
</evidence>
<dbReference type="Proteomes" id="UP000321058">
    <property type="component" value="Unassembled WGS sequence"/>
</dbReference>
<keyword evidence="11" id="KW-0408">Iron</keyword>